<dbReference type="RefSeq" id="WP_148238851.1">
    <property type="nucleotide sequence ID" value="NZ_JBBOJN010000004.1"/>
</dbReference>
<gene>
    <name evidence="1" type="ORF">F8251_04565</name>
</gene>
<dbReference type="Pfam" id="PF17312">
    <property type="entry name" value="Helveticin_J"/>
    <property type="match status" value="1"/>
</dbReference>
<name>A0A6A1Z6Y9_9LACO</name>
<accession>A0A6A1Z6Y9</accession>
<dbReference type="InterPro" id="IPR035280">
    <property type="entry name" value="Helveticin_J"/>
</dbReference>
<dbReference type="AlphaFoldDB" id="A0A6A1Z6Y9"/>
<comment type="caution">
    <text evidence="1">The sequence shown here is derived from an EMBL/GenBank/DDBJ whole genome shotgun (WGS) entry which is preliminary data.</text>
</comment>
<protein>
    <submittedName>
        <fullName evidence="1">Bacteriocin</fullName>
    </submittedName>
</protein>
<reference evidence="1 2" key="1">
    <citation type="submission" date="2019-09" db="EMBL/GenBank/DDBJ databases">
        <title>Investigation of probiotic properties of different lactic acid bacteria.</title>
        <authorList>
            <person name="Jaomanjaka F."/>
            <person name="Blanc P."/>
        </authorList>
    </citation>
    <scope>NUCLEOTIDE SEQUENCE [LARGE SCALE GENOMIC DNA]</scope>
    <source>
        <strain evidence="1 2">BIO6272</strain>
    </source>
</reference>
<dbReference type="GO" id="GO:0042742">
    <property type="term" value="P:defense response to bacterium"/>
    <property type="evidence" value="ECO:0007669"/>
    <property type="project" value="InterPro"/>
</dbReference>
<dbReference type="EMBL" id="WBOB01000016">
    <property type="protein sequence ID" value="KAB1977048.1"/>
    <property type="molecule type" value="Genomic_DNA"/>
</dbReference>
<dbReference type="Proteomes" id="UP000430323">
    <property type="component" value="Unassembled WGS sequence"/>
</dbReference>
<organism evidence="1 2">
    <name type="scientific">Lactobacillus crispatus</name>
    <dbReference type="NCBI Taxonomy" id="47770"/>
    <lineage>
        <taxon>Bacteria</taxon>
        <taxon>Bacillati</taxon>
        <taxon>Bacillota</taxon>
        <taxon>Bacilli</taxon>
        <taxon>Lactobacillales</taxon>
        <taxon>Lactobacillaceae</taxon>
        <taxon>Lactobacillus</taxon>
    </lineage>
</organism>
<evidence type="ECO:0000313" key="2">
    <source>
        <dbReference type="Proteomes" id="UP000430323"/>
    </source>
</evidence>
<sequence>MVDISLKSRLYAPFARVVQKANIGHTYTYVLQMYKNNTYVSRAKNGASISSPTPGLTLVGRTGAEIKAGKNKYVAGGHTQTWEYAGPTGDGSWFIGTKPNDDRWTTQIARVKYNSGRVSNNTQMARISNLVEITNGDWHGKHIKRVEAAVSPNYKYLMIATVWTDNSGHFGLYELPKVNALLNGNQGGNVTVSELKQCQAGEVIDIDNFVGRIGSIQGYDIDDDLNVYVSSQYDPTHADSNKRKIVKFSWEQPGALNTLDLTGDTRLNQNFAGYPTELEGIQVIGNNDLYLTVAYHNKNGVGTIGNQIFRVKW</sequence>
<evidence type="ECO:0000313" key="1">
    <source>
        <dbReference type="EMBL" id="KAB1977048.1"/>
    </source>
</evidence>
<proteinExistence type="predicted"/>